<keyword evidence="1" id="KW-1133">Transmembrane helix</keyword>
<dbReference type="GO" id="GO:0005886">
    <property type="term" value="C:plasma membrane"/>
    <property type="evidence" value="ECO:0007669"/>
    <property type="project" value="TreeGrafter"/>
</dbReference>
<evidence type="ECO:0000259" key="2">
    <source>
        <dbReference type="Pfam" id="PF02698"/>
    </source>
</evidence>
<dbReference type="RefSeq" id="WP_210596451.1">
    <property type="nucleotide sequence ID" value="NZ_JAGKSQ010000002.1"/>
</dbReference>
<name>A0A941AT36_9BACI</name>
<evidence type="ECO:0000313" key="4">
    <source>
        <dbReference type="Proteomes" id="UP000678228"/>
    </source>
</evidence>
<organism evidence="3 4">
    <name type="scientific">Halalkalibacter suaedae</name>
    <dbReference type="NCBI Taxonomy" id="2822140"/>
    <lineage>
        <taxon>Bacteria</taxon>
        <taxon>Bacillati</taxon>
        <taxon>Bacillota</taxon>
        <taxon>Bacilli</taxon>
        <taxon>Bacillales</taxon>
        <taxon>Bacillaceae</taxon>
        <taxon>Halalkalibacter</taxon>
    </lineage>
</organism>
<reference evidence="3" key="1">
    <citation type="submission" date="2021-03" db="EMBL/GenBank/DDBJ databases">
        <title>Bacillus suaedae sp. nov., isolated from Suaeda aralocaspica.</title>
        <authorList>
            <person name="Lei R.F.R."/>
        </authorList>
    </citation>
    <scope>NUCLEOTIDE SEQUENCE</scope>
    <source>
        <strain evidence="3">YZJH907-2</strain>
    </source>
</reference>
<comment type="caution">
    <text evidence="3">The sequence shown here is derived from an EMBL/GenBank/DDBJ whole genome shotgun (WGS) entry which is preliminary data.</text>
</comment>
<keyword evidence="1" id="KW-0472">Membrane</keyword>
<dbReference type="PANTHER" id="PTHR30336">
    <property type="entry name" value="INNER MEMBRANE PROTEIN, PROBABLE PERMEASE"/>
    <property type="match status" value="1"/>
</dbReference>
<dbReference type="CDD" id="cd06259">
    <property type="entry name" value="YdcF-like"/>
    <property type="match status" value="1"/>
</dbReference>
<dbReference type="PANTHER" id="PTHR30336:SF4">
    <property type="entry name" value="ENVELOPE BIOGENESIS FACTOR ELYC"/>
    <property type="match status" value="1"/>
</dbReference>
<dbReference type="InterPro" id="IPR014729">
    <property type="entry name" value="Rossmann-like_a/b/a_fold"/>
</dbReference>
<keyword evidence="1" id="KW-0812">Transmembrane</keyword>
<evidence type="ECO:0000256" key="1">
    <source>
        <dbReference type="SAM" id="Phobius"/>
    </source>
</evidence>
<dbReference type="InterPro" id="IPR003848">
    <property type="entry name" value="DUF218"/>
</dbReference>
<feature type="domain" description="DUF218" evidence="2">
    <location>
        <begin position="99"/>
        <end position="243"/>
    </location>
</feature>
<proteinExistence type="predicted"/>
<protein>
    <submittedName>
        <fullName evidence="3">YdcF family protein</fullName>
    </submittedName>
</protein>
<dbReference type="AlphaFoldDB" id="A0A941AT36"/>
<dbReference type="InterPro" id="IPR051599">
    <property type="entry name" value="Cell_Envelope_Assoc"/>
</dbReference>
<dbReference type="Proteomes" id="UP000678228">
    <property type="component" value="Unassembled WGS sequence"/>
</dbReference>
<evidence type="ECO:0000313" key="3">
    <source>
        <dbReference type="EMBL" id="MBP3950774.1"/>
    </source>
</evidence>
<accession>A0A941AT36</accession>
<dbReference type="GO" id="GO:0043164">
    <property type="term" value="P:Gram-negative-bacterium-type cell wall biogenesis"/>
    <property type="evidence" value="ECO:0007669"/>
    <property type="project" value="TreeGrafter"/>
</dbReference>
<gene>
    <name evidence="3" type="ORF">J7W16_06470</name>
</gene>
<feature type="transmembrane region" description="Helical" evidence="1">
    <location>
        <begin position="64"/>
        <end position="85"/>
    </location>
</feature>
<feature type="transmembrane region" description="Helical" evidence="1">
    <location>
        <begin position="12"/>
        <end position="43"/>
    </location>
</feature>
<dbReference type="EMBL" id="JAGKSQ010000002">
    <property type="protein sequence ID" value="MBP3950774.1"/>
    <property type="molecule type" value="Genomic_DNA"/>
</dbReference>
<dbReference type="GO" id="GO:0000270">
    <property type="term" value="P:peptidoglycan metabolic process"/>
    <property type="evidence" value="ECO:0007669"/>
    <property type="project" value="TreeGrafter"/>
</dbReference>
<sequence length="250" mass="28326">MNTYFSNVRLRYLFLVSSLFVIILLFGRSFGVLFITVNIILILSLKMLAHKRKKSRKLKRLFQIVLTSYCIFIISFVLVETIIIYHGHTSKEMTTSDIDVVVILGAGLNGEIPSKTLEDRLNTGLRVLQRDESLPVIVSGGQGPGETITEAEAMGRFLVEHGIEANRIEYERQSTSTNENIQFSKDLMTELEMENPTVLIVTSDYHMLRAKIICKQVGLTCNGASGNSPFFIKMNYVIREYFGLIKTLIF</sequence>
<keyword evidence="4" id="KW-1185">Reference proteome</keyword>
<dbReference type="Gene3D" id="3.40.50.620">
    <property type="entry name" value="HUPs"/>
    <property type="match status" value="1"/>
</dbReference>
<dbReference type="Pfam" id="PF02698">
    <property type="entry name" value="DUF218"/>
    <property type="match status" value="1"/>
</dbReference>